<evidence type="ECO:0000256" key="2">
    <source>
        <dbReference type="ARBA" id="ARBA00005028"/>
    </source>
</evidence>
<dbReference type="EMBL" id="CAAALY010102195">
    <property type="protein sequence ID" value="VEL29334.1"/>
    <property type="molecule type" value="Genomic_DNA"/>
</dbReference>
<comment type="pathway">
    <text evidence="1">Carbohydrate degradation; glycolysis; D-glyceraldehyde 3-phosphate and glycerone phosphate from D-glucose: step 1/4.</text>
</comment>
<evidence type="ECO:0000259" key="8">
    <source>
        <dbReference type="Pfam" id="PF00349"/>
    </source>
</evidence>
<dbReference type="GO" id="GO:0006096">
    <property type="term" value="P:glycolytic process"/>
    <property type="evidence" value="ECO:0007669"/>
    <property type="project" value="UniProtKB-KW"/>
</dbReference>
<keyword evidence="3 7" id="KW-0324">Glycolysis</keyword>
<dbReference type="PANTHER" id="PTHR19443">
    <property type="entry name" value="HEXOKINASE"/>
    <property type="match status" value="1"/>
</dbReference>
<keyword evidence="7" id="KW-0808">Transferase</keyword>
<dbReference type="Gene3D" id="3.30.420.40">
    <property type="match status" value="1"/>
</dbReference>
<dbReference type="SUPFAM" id="SSF53067">
    <property type="entry name" value="Actin-like ATPase domain"/>
    <property type="match status" value="1"/>
</dbReference>
<dbReference type="GO" id="GO:0004340">
    <property type="term" value="F:glucokinase activity"/>
    <property type="evidence" value="ECO:0007669"/>
    <property type="project" value="TreeGrafter"/>
</dbReference>
<comment type="pathway">
    <text evidence="2">Carbohydrate metabolism; hexose metabolism.</text>
</comment>
<evidence type="ECO:0000256" key="6">
    <source>
        <dbReference type="ARBA" id="ARBA00048160"/>
    </source>
</evidence>
<keyword evidence="10" id="KW-1185">Reference proteome</keyword>
<keyword evidence="7" id="KW-0067">ATP-binding</keyword>
<sequence length="122" mass="13651">MGGTNYRVLLVTFDKPNTEPIIEETSYIIPNELMQTETKKLFKFIASTLDDFVQVRGLNAECIDLGFTFSFPCQQKKLDSAILLSWTKGFNLTDGPGIDIVKVLQESLNEQCLSVSSCFSIT</sequence>
<reference evidence="9" key="1">
    <citation type="submission" date="2018-11" db="EMBL/GenBank/DDBJ databases">
        <authorList>
            <consortium name="Pathogen Informatics"/>
        </authorList>
    </citation>
    <scope>NUCLEOTIDE SEQUENCE</scope>
</reference>
<comment type="catalytic activity">
    <reaction evidence="5">
        <text>D-fructose + ATP = D-fructose 6-phosphate + ADP + H(+)</text>
        <dbReference type="Rhea" id="RHEA:16125"/>
        <dbReference type="ChEBI" id="CHEBI:15378"/>
        <dbReference type="ChEBI" id="CHEBI:30616"/>
        <dbReference type="ChEBI" id="CHEBI:37721"/>
        <dbReference type="ChEBI" id="CHEBI:61527"/>
        <dbReference type="ChEBI" id="CHEBI:456216"/>
        <dbReference type="EC" id="2.7.1.1"/>
    </reaction>
    <physiologicalReaction direction="left-to-right" evidence="5">
        <dbReference type="Rhea" id="RHEA:16126"/>
    </physiologicalReaction>
</comment>
<protein>
    <recommendedName>
        <fullName evidence="7">Phosphotransferase</fullName>
        <ecNumber evidence="7">2.7.1.-</ecNumber>
    </recommendedName>
</protein>
<evidence type="ECO:0000256" key="4">
    <source>
        <dbReference type="ARBA" id="ARBA00044613"/>
    </source>
</evidence>
<evidence type="ECO:0000313" key="10">
    <source>
        <dbReference type="Proteomes" id="UP000784294"/>
    </source>
</evidence>
<comment type="similarity">
    <text evidence="7">Belongs to the hexokinase family.</text>
</comment>
<feature type="domain" description="Hexokinase N-terminal" evidence="8">
    <location>
        <begin position="1"/>
        <end position="115"/>
    </location>
</feature>
<dbReference type="Pfam" id="PF00349">
    <property type="entry name" value="Hexokinase_1"/>
    <property type="match status" value="1"/>
</dbReference>
<dbReference type="InterPro" id="IPR001312">
    <property type="entry name" value="Hexokinase"/>
</dbReference>
<name>A0A448X6G7_9PLAT</name>
<dbReference type="InterPro" id="IPR019807">
    <property type="entry name" value="Hexokinase_BS"/>
</dbReference>
<organism evidence="9 10">
    <name type="scientific">Protopolystoma xenopodis</name>
    <dbReference type="NCBI Taxonomy" id="117903"/>
    <lineage>
        <taxon>Eukaryota</taxon>
        <taxon>Metazoa</taxon>
        <taxon>Spiralia</taxon>
        <taxon>Lophotrochozoa</taxon>
        <taxon>Platyhelminthes</taxon>
        <taxon>Monogenea</taxon>
        <taxon>Polyopisthocotylea</taxon>
        <taxon>Polystomatidea</taxon>
        <taxon>Polystomatidae</taxon>
        <taxon>Protopolystoma</taxon>
    </lineage>
</organism>
<evidence type="ECO:0000256" key="7">
    <source>
        <dbReference type="RuleBase" id="RU362007"/>
    </source>
</evidence>
<dbReference type="EC" id="2.7.1.-" evidence="7"/>
<dbReference type="GO" id="GO:0001678">
    <property type="term" value="P:intracellular glucose homeostasis"/>
    <property type="evidence" value="ECO:0007669"/>
    <property type="project" value="InterPro"/>
</dbReference>
<dbReference type="PANTHER" id="PTHR19443:SF16">
    <property type="entry name" value="HEXOKINASE TYPE 1-RELATED"/>
    <property type="match status" value="1"/>
</dbReference>
<dbReference type="GO" id="GO:0006006">
    <property type="term" value="P:glucose metabolic process"/>
    <property type="evidence" value="ECO:0007669"/>
    <property type="project" value="TreeGrafter"/>
</dbReference>
<dbReference type="AlphaFoldDB" id="A0A448X6G7"/>
<comment type="caution">
    <text evidence="9">The sequence shown here is derived from an EMBL/GenBank/DDBJ whole genome shotgun (WGS) entry which is preliminary data.</text>
</comment>
<dbReference type="GO" id="GO:0005536">
    <property type="term" value="F:D-glucose binding"/>
    <property type="evidence" value="ECO:0007669"/>
    <property type="project" value="InterPro"/>
</dbReference>
<dbReference type="InterPro" id="IPR022672">
    <property type="entry name" value="Hexokinase_N"/>
</dbReference>
<keyword evidence="7" id="KW-0547">Nucleotide-binding</keyword>
<dbReference type="Proteomes" id="UP000784294">
    <property type="component" value="Unassembled WGS sequence"/>
</dbReference>
<proteinExistence type="inferred from homology"/>
<evidence type="ECO:0000313" key="9">
    <source>
        <dbReference type="EMBL" id="VEL29334.1"/>
    </source>
</evidence>
<evidence type="ECO:0000256" key="5">
    <source>
        <dbReference type="ARBA" id="ARBA00047905"/>
    </source>
</evidence>
<comment type="catalytic activity">
    <reaction evidence="4">
        <text>a D-hexose + ATP = a D-hexose 6-phosphate + ADP + H(+)</text>
        <dbReference type="Rhea" id="RHEA:22740"/>
        <dbReference type="ChEBI" id="CHEBI:4194"/>
        <dbReference type="ChEBI" id="CHEBI:15378"/>
        <dbReference type="ChEBI" id="CHEBI:30616"/>
        <dbReference type="ChEBI" id="CHEBI:229467"/>
        <dbReference type="ChEBI" id="CHEBI:456216"/>
        <dbReference type="EC" id="2.7.1.1"/>
    </reaction>
    <physiologicalReaction direction="left-to-right" evidence="4">
        <dbReference type="Rhea" id="RHEA:22741"/>
    </physiologicalReaction>
</comment>
<comment type="catalytic activity">
    <reaction evidence="6">
        <text>D-glucose + ATP = D-glucose 6-phosphate + ADP + H(+)</text>
        <dbReference type="Rhea" id="RHEA:17825"/>
        <dbReference type="ChEBI" id="CHEBI:4167"/>
        <dbReference type="ChEBI" id="CHEBI:15378"/>
        <dbReference type="ChEBI" id="CHEBI:30616"/>
        <dbReference type="ChEBI" id="CHEBI:61548"/>
        <dbReference type="ChEBI" id="CHEBI:456216"/>
        <dbReference type="EC" id="2.7.1.1"/>
    </reaction>
    <physiologicalReaction direction="left-to-right" evidence="6">
        <dbReference type="Rhea" id="RHEA:17826"/>
    </physiologicalReaction>
</comment>
<dbReference type="GO" id="GO:0005829">
    <property type="term" value="C:cytosol"/>
    <property type="evidence" value="ECO:0007669"/>
    <property type="project" value="TreeGrafter"/>
</dbReference>
<dbReference type="PROSITE" id="PS51748">
    <property type="entry name" value="HEXOKINASE_2"/>
    <property type="match status" value="1"/>
</dbReference>
<evidence type="ECO:0000256" key="1">
    <source>
        <dbReference type="ARBA" id="ARBA00004888"/>
    </source>
</evidence>
<dbReference type="OrthoDB" id="419537at2759"/>
<dbReference type="GO" id="GO:0008865">
    <property type="term" value="F:fructokinase activity"/>
    <property type="evidence" value="ECO:0007669"/>
    <property type="project" value="TreeGrafter"/>
</dbReference>
<dbReference type="GO" id="GO:0005739">
    <property type="term" value="C:mitochondrion"/>
    <property type="evidence" value="ECO:0007669"/>
    <property type="project" value="TreeGrafter"/>
</dbReference>
<gene>
    <name evidence="9" type="ORF">PXEA_LOCUS22774</name>
</gene>
<evidence type="ECO:0000256" key="3">
    <source>
        <dbReference type="ARBA" id="ARBA00023152"/>
    </source>
</evidence>
<dbReference type="UniPathway" id="UPA00242"/>
<accession>A0A448X6G7</accession>
<keyword evidence="7" id="KW-0418">Kinase</keyword>
<dbReference type="PROSITE" id="PS00378">
    <property type="entry name" value="HEXOKINASE_1"/>
    <property type="match status" value="1"/>
</dbReference>
<dbReference type="InterPro" id="IPR043129">
    <property type="entry name" value="ATPase_NBD"/>
</dbReference>
<dbReference type="GO" id="GO:0005524">
    <property type="term" value="F:ATP binding"/>
    <property type="evidence" value="ECO:0007669"/>
    <property type="project" value="UniProtKB-UniRule"/>
</dbReference>